<dbReference type="Gene3D" id="3.90.76.10">
    <property type="entry name" value="Dipeptide-binding Protein, Domain 1"/>
    <property type="match status" value="1"/>
</dbReference>
<dbReference type="EMBL" id="CP006650">
    <property type="protein sequence ID" value="AGT08801.1"/>
    <property type="molecule type" value="Genomic_DNA"/>
</dbReference>
<dbReference type="PIRSF" id="PIRSF002741">
    <property type="entry name" value="MppA"/>
    <property type="match status" value="1"/>
</dbReference>
<gene>
    <name evidence="6" type="ORF">JCM7686_1700</name>
</gene>
<feature type="domain" description="Solute-binding protein family 5" evidence="5">
    <location>
        <begin position="65"/>
        <end position="427"/>
    </location>
</feature>
<evidence type="ECO:0000256" key="4">
    <source>
        <dbReference type="SAM" id="SignalP"/>
    </source>
</evidence>
<dbReference type="eggNOG" id="COG0747">
    <property type="taxonomic scope" value="Bacteria"/>
</dbReference>
<accession>S5YU83</accession>
<dbReference type="PANTHER" id="PTHR30290">
    <property type="entry name" value="PERIPLASMIC BINDING COMPONENT OF ABC TRANSPORTER"/>
    <property type="match status" value="1"/>
</dbReference>
<dbReference type="InterPro" id="IPR030678">
    <property type="entry name" value="Peptide/Ni-bd"/>
</dbReference>
<organism evidence="6 7">
    <name type="scientific">Paracoccus aminophilus JCM 7686</name>
    <dbReference type="NCBI Taxonomy" id="1367847"/>
    <lineage>
        <taxon>Bacteria</taxon>
        <taxon>Pseudomonadati</taxon>
        <taxon>Pseudomonadota</taxon>
        <taxon>Alphaproteobacteria</taxon>
        <taxon>Rhodobacterales</taxon>
        <taxon>Paracoccaceae</taxon>
        <taxon>Paracoccus</taxon>
    </lineage>
</organism>
<reference evidence="6 7" key="1">
    <citation type="journal article" date="2014" name="BMC Genomics">
        <title>Architecture and functions of a multipartite genome of the methylotrophic bacterium Paracoccus aminophilus JCM 7686, containing primary and secondary chromids.</title>
        <authorList>
            <person name="Dziewit L."/>
            <person name="Czarnecki J."/>
            <person name="Wibberg D."/>
            <person name="Radlinska M."/>
            <person name="Mrozek P."/>
            <person name="Szymczak M."/>
            <person name="Schluter A."/>
            <person name="Puhler A."/>
            <person name="Bartosik D."/>
        </authorList>
    </citation>
    <scope>NUCLEOTIDE SEQUENCE [LARGE SCALE GENOMIC DNA]</scope>
    <source>
        <strain evidence="6">JCM 7686</strain>
    </source>
</reference>
<dbReference type="STRING" id="1367847.JCM7686_1700"/>
<dbReference type="PATRIC" id="fig|1367847.3.peg.1681"/>
<evidence type="ECO:0000256" key="2">
    <source>
        <dbReference type="ARBA" id="ARBA00005695"/>
    </source>
</evidence>
<feature type="chain" id="PRO_5004535018" evidence="4">
    <location>
        <begin position="21"/>
        <end position="520"/>
    </location>
</feature>
<comment type="subcellular location">
    <subcellularLocation>
        <location evidence="1">Periplasm</location>
    </subcellularLocation>
</comment>
<dbReference type="AlphaFoldDB" id="S5YU83"/>
<sequence>MKGLLSVAIAAGLWGTTALAEVTVNSVMQSGLRILDPVITTTFITRYHGFMIYDTLIAQDAALEPRPQMADWTVSEDGRRYTFRLRDGLKFHDGAEVTSADVVSSIRRWGQKDAGGQVIFERTEALETPDARTIVWTLRRPMPSMLAILSKQSSLPLFIMPARVAATPADQAITDYTGSGPFKLVTSEFRPGVSVTYEKFADYQPRPEPADGLAGGKVVNVDRVKWINMPDIQTAVGAISSGEIDYIEQMPVDLLPLVEGDPNVIVENRANSEMQIMARMNFIHPPFDNPLIRQAALEAVSQAPVLAAIVGDERYYRTCGAVLGCDTPYGSEAESASLTEGSGLKKAKALLKDAGYDGTPVVFLAPTDNASLATQPVTVAQMLRNAGFTVELQSMDWQTLVSRRASQAAPRDGGWNMFVTNWMVIDIANPITNAMLNGNGSDAWFGWPNDAVIEALKANFTDTEALEDRRKIGAQIQSHALDNVLEIPLGQYTLPQARRATITEMIDAPTPVFWNLHKAE</sequence>
<evidence type="ECO:0000313" key="7">
    <source>
        <dbReference type="Proteomes" id="UP000015480"/>
    </source>
</evidence>
<dbReference type="RefSeq" id="WP_020950439.1">
    <property type="nucleotide sequence ID" value="NC_022041.1"/>
</dbReference>
<dbReference type="KEGG" id="pami:JCM7686_1700"/>
<keyword evidence="7" id="KW-1185">Reference proteome</keyword>
<dbReference type="Pfam" id="PF00496">
    <property type="entry name" value="SBP_bac_5"/>
    <property type="match status" value="1"/>
</dbReference>
<dbReference type="GO" id="GO:1904680">
    <property type="term" value="F:peptide transmembrane transporter activity"/>
    <property type="evidence" value="ECO:0007669"/>
    <property type="project" value="TreeGrafter"/>
</dbReference>
<evidence type="ECO:0000256" key="3">
    <source>
        <dbReference type="ARBA" id="ARBA00022729"/>
    </source>
</evidence>
<feature type="signal peptide" evidence="4">
    <location>
        <begin position="1"/>
        <end position="20"/>
    </location>
</feature>
<evidence type="ECO:0000259" key="5">
    <source>
        <dbReference type="Pfam" id="PF00496"/>
    </source>
</evidence>
<dbReference type="CDD" id="cd08502">
    <property type="entry name" value="PBP2_NikA_DppA_OppA_like_16"/>
    <property type="match status" value="1"/>
</dbReference>
<evidence type="ECO:0000313" key="6">
    <source>
        <dbReference type="EMBL" id="AGT08801.1"/>
    </source>
</evidence>
<comment type="similarity">
    <text evidence="2">Belongs to the bacterial solute-binding protein 5 family.</text>
</comment>
<dbReference type="GO" id="GO:0015833">
    <property type="term" value="P:peptide transport"/>
    <property type="evidence" value="ECO:0007669"/>
    <property type="project" value="TreeGrafter"/>
</dbReference>
<dbReference type="HOGENOM" id="CLU_017028_7_1_5"/>
<dbReference type="Gene3D" id="3.10.105.10">
    <property type="entry name" value="Dipeptide-binding Protein, Domain 3"/>
    <property type="match status" value="1"/>
</dbReference>
<name>S5YU83_PARAH</name>
<keyword evidence="3 4" id="KW-0732">Signal</keyword>
<dbReference type="InterPro" id="IPR000914">
    <property type="entry name" value="SBP_5_dom"/>
</dbReference>
<proteinExistence type="inferred from homology"/>
<dbReference type="Gene3D" id="3.40.190.10">
    <property type="entry name" value="Periplasmic binding protein-like II"/>
    <property type="match status" value="1"/>
</dbReference>
<evidence type="ECO:0000256" key="1">
    <source>
        <dbReference type="ARBA" id="ARBA00004418"/>
    </source>
</evidence>
<dbReference type="InterPro" id="IPR039424">
    <property type="entry name" value="SBP_5"/>
</dbReference>
<dbReference type="PANTHER" id="PTHR30290:SF38">
    <property type="entry name" value="D,D-DIPEPTIDE-BINDING PERIPLASMIC PROTEIN DDPA-RELATED"/>
    <property type="match status" value="1"/>
</dbReference>
<dbReference type="GO" id="GO:0043190">
    <property type="term" value="C:ATP-binding cassette (ABC) transporter complex"/>
    <property type="evidence" value="ECO:0007669"/>
    <property type="project" value="InterPro"/>
</dbReference>
<protein>
    <submittedName>
        <fullName evidence="6">Peptide/nickel transport system, substrate-binding protein</fullName>
    </submittedName>
</protein>
<dbReference type="Proteomes" id="UP000015480">
    <property type="component" value="Chromosome"/>
</dbReference>
<dbReference type="SUPFAM" id="SSF53850">
    <property type="entry name" value="Periplasmic binding protein-like II"/>
    <property type="match status" value="1"/>
</dbReference>
<dbReference type="GO" id="GO:0030288">
    <property type="term" value="C:outer membrane-bounded periplasmic space"/>
    <property type="evidence" value="ECO:0007669"/>
    <property type="project" value="UniProtKB-ARBA"/>
</dbReference>